<protein>
    <submittedName>
        <fullName evidence="2">Uncharacterized protein</fullName>
    </submittedName>
</protein>
<dbReference type="AlphaFoldDB" id="A0AA38WXK8"/>
<accession>A0AA38WXK8</accession>
<evidence type="ECO:0000256" key="1">
    <source>
        <dbReference type="SAM" id="SignalP"/>
    </source>
</evidence>
<reference evidence="2" key="1">
    <citation type="submission" date="2022-10" db="EMBL/GenBank/DDBJ databases">
        <title>Culturing micro-colonial fungi from biological soil crusts in the Mojave desert and describing Neophaeococcomyces mojavensis, and introducing the new genera and species Taxawa tesnikishii.</title>
        <authorList>
            <person name="Kurbessoian T."/>
            <person name="Stajich J.E."/>
        </authorList>
    </citation>
    <scope>NUCLEOTIDE SEQUENCE</scope>
    <source>
        <strain evidence="2">TK_41</strain>
    </source>
</reference>
<organism evidence="2 3">
    <name type="scientific">Cladophialophora chaetospira</name>
    <dbReference type="NCBI Taxonomy" id="386627"/>
    <lineage>
        <taxon>Eukaryota</taxon>
        <taxon>Fungi</taxon>
        <taxon>Dikarya</taxon>
        <taxon>Ascomycota</taxon>
        <taxon>Pezizomycotina</taxon>
        <taxon>Eurotiomycetes</taxon>
        <taxon>Chaetothyriomycetidae</taxon>
        <taxon>Chaetothyriales</taxon>
        <taxon>Herpotrichiellaceae</taxon>
        <taxon>Cladophialophora</taxon>
    </lineage>
</organism>
<evidence type="ECO:0000313" key="3">
    <source>
        <dbReference type="Proteomes" id="UP001172673"/>
    </source>
</evidence>
<keyword evidence="3" id="KW-1185">Reference proteome</keyword>
<gene>
    <name evidence="2" type="ORF">H2200_012747</name>
</gene>
<name>A0AA38WXK8_9EURO</name>
<feature type="signal peptide" evidence="1">
    <location>
        <begin position="1"/>
        <end position="22"/>
    </location>
</feature>
<dbReference type="Proteomes" id="UP001172673">
    <property type="component" value="Unassembled WGS sequence"/>
</dbReference>
<comment type="caution">
    <text evidence="2">The sequence shown here is derived from an EMBL/GenBank/DDBJ whole genome shotgun (WGS) entry which is preliminary data.</text>
</comment>
<dbReference type="EMBL" id="JAPDRK010000024">
    <property type="protein sequence ID" value="KAJ9602967.1"/>
    <property type="molecule type" value="Genomic_DNA"/>
</dbReference>
<keyword evidence="1" id="KW-0732">Signal</keyword>
<feature type="chain" id="PRO_5041440621" evidence="1">
    <location>
        <begin position="23"/>
        <end position="178"/>
    </location>
</feature>
<sequence>MPLIIALSTVALYGATLTMAQAAGEGLNFQPCPMLNANISAITGLPGTPFDCAQLSVPLDYTDPASPGLNLSIFRVNATEEPVLGSVLINFGGPGGTGAENLPVMAEEAHKNIGAQWNLVSWDPRGTGYTIPFNCSVATPAGSNVKRELGTLAGTNLTEVFLTTGWEYAGQIADSCFE</sequence>
<evidence type="ECO:0000313" key="2">
    <source>
        <dbReference type="EMBL" id="KAJ9602967.1"/>
    </source>
</evidence>
<proteinExistence type="predicted"/>